<sequence>MASGNDANDVCLHAMFREQVARTPDNIALISKDRSITYKALDEASDRLAASLIRHGVKKDSCVGILMDRSLEYALTYVAILKAGGAYLVLDPAYPEDLLANVLKSSKPTVVVCKRNLAGRLPETSPVIVLKTNPFDAKNSVDQITEE</sequence>
<evidence type="ECO:0000256" key="2">
    <source>
        <dbReference type="ARBA" id="ARBA00022553"/>
    </source>
</evidence>
<dbReference type="InterPro" id="IPR000873">
    <property type="entry name" value="AMP-dep_synth/lig_dom"/>
</dbReference>
<dbReference type="OrthoDB" id="329835at2759"/>
<proteinExistence type="predicted"/>
<keyword evidence="5" id="KW-1185">Reference proteome</keyword>
<dbReference type="STRING" id="667725.A0A0L0FAP7"/>
<dbReference type="Pfam" id="PF00501">
    <property type="entry name" value="AMP-binding"/>
    <property type="match status" value="1"/>
</dbReference>
<keyword evidence="1" id="KW-0596">Phosphopantetheine</keyword>
<dbReference type="PANTHER" id="PTHR44845:SF6">
    <property type="entry name" value="BETA-ALANINE-ACTIVATING ENZYME"/>
    <property type="match status" value="1"/>
</dbReference>
<evidence type="ECO:0000259" key="3">
    <source>
        <dbReference type="Pfam" id="PF00501"/>
    </source>
</evidence>
<evidence type="ECO:0000313" key="4">
    <source>
        <dbReference type="EMBL" id="KNC73792.1"/>
    </source>
</evidence>
<dbReference type="Proteomes" id="UP000054560">
    <property type="component" value="Unassembled WGS sequence"/>
</dbReference>
<keyword evidence="2" id="KW-0597">Phosphoprotein</keyword>
<organism evidence="4 5">
    <name type="scientific">Sphaeroforma arctica JP610</name>
    <dbReference type="NCBI Taxonomy" id="667725"/>
    <lineage>
        <taxon>Eukaryota</taxon>
        <taxon>Ichthyosporea</taxon>
        <taxon>Ichthyophonida</taxon>
        <taxon>Sphaeroforma</taxon>
    </lineage>
</organism>
<feature type="non-terminal residue" evidence="4">
    <location>
        <position position="147"/>
    </location>
</feature>
<dbReference type="eggNOG" id="KOG1178">
    <property type="taxonomic scope" value="Eukaryota"/>
</dbReference>
<feature type="domain" description="AMP-dependent synthetase/ligase" evidence="3">
    <location>
        <begin position="16"/>
        <end position="140"/>
    </location>
</feature>
<dbReference type="EMBL" id="KQ245143">
    <property type="protein sequence ID" value="KNC73792.1"/>
    <property type="molecule type" value="Genomic_DNA"/>
</dbReference>
<gene>
    <name evidence="4" type="ORF">SARC_13650</name>
</gene>
<reference evidence="4 5" key="1">
    <citation type="submission" date="2011-02" db="EMBL/GenBank/DDBJ databases">
        <title>The Genome Sequence of Sphaeroforma arctica JP610.</title>
        <authorList>
            <consortium name="The Broad Institute Genome Sequencing Platform"/>
            <person name="Russ C."/>
            <person name="Cuomo C."/>
            <person name="Young S.K."/>
            <person name="Zeng Q."/>
            <person name="Gargeya S."/>
            <person name="Alvarado L."/>
            <person name="Berlin A."/>
            <person name="Chapman S.B."/>
            <person name="Chen Z."/>
            <person name="Freedman E."/>
            <person name="Gellesch M."/>
            <person name="Goldberg J."/>
            <person name="Griggs A."/>
            <person name="Gujja S."/>
            <person name="Heilman E."/>
            <person name="Heiman D."/>
            <person name="Howarth C."/>
            <person name="Mehta T."/>
            <person name="Neiman D."/>
            <person name="Pearson M."/>
            <person name="Roberts A."/>
            <person name="Saif S."/>
            <person name="Shea T."/>
            <person name="Shenoy N."/>
            <person name="Sisk P."/>
            <person name="Stolte C."/>
            <person name="Sykes S."/>
            <person name="White J."/>
            <person name="Yandava C."/>
            <person name="Burger G."/>
            <person name="Gray M.W."/>
            <person name="Holland P.W.H."/>
            <person name="King N."/>
            <person name="Lang F.B.F."/>
            <person name="Roger A.J."/>
            <person name="Ruiz-Trillo I."/>
            <person name="Haas B."/>
            <person name="Nusbaum C."/>
            <person name="Birren B."/>
        </authorList>
    </citation>
    <scope>NUCLEOTIDE SEQUENCE [LARGE SCALE GENOMIC DNA]</scope>
    <source>
        <strain evidence="4 5">JP610</strain>
    </source>
</reference>
<dbReference type="InterPro" id="IPR042099">
    <property type="entry name" value="ANL_N_sf"/>
</dbReference>
<protein>
    <recommendedName>
        <fullName evidence="3">AMP-dependent synthetase/ligase domain-containing protein</fullName>
    </recommendedName>
</protein>
<evidence type="ECO:0000313" key="5">
    <source>
        <dbReference type="Proteomes" id="UP000054560"/>
    </source>
</evidence>
<dbReference type="RefSeq" id="XP_014147694.1">
    <property type="nucleotide sequence ID" value="XM_014292219.1"/>
</dbReference>
<dbReference type="GeneID" id="25914154"/>
<dbReference type="AlphaFoldDB" id="A0A0L0FAP7"/>
<name>A0A0L0FAP7_9EUKA</name>
<dbReference type="Gene3D" id="3.40.50.12780">
    <property type="entry name" value="N-terminal domain of ligase-like"/>
    <property type="match status" value="1"/>
</dbReference>
<accession>A0A0L0FAP7</accession>
<dbReference type="SUPFAM" id="SSF56801">
    <property type="entry name" value="Acetyl-CoA synthetase-like"/>
    <property type="match status" value="1"/>
</dbReference>
<evidence type="ECO:0000256" key="1">
    <source>
        <dbReference type="ARBA" id="ARBA00022450"/>
    </source>
</evidence>
<dbReference type="PANTHER" id="PTHR44845">
    <property type="entry name" value="CARRIER DOMAIN-CONTAINING PROTEIN"/>
    <property type="match status" value="1"/>
</dbReference>